<protein>
    <recommendedName>
        <fullName evidence="3">Transposase DDE domain-containing protein</fullName>
    </recommendedName>
</protein>
<comment type="caution">
    <text evidence="1">The sequence shown here is derived from an EMBL/GenBank/DDBJ whole genome shotgun (WGS) entry which is preliminary data.</text>
</comment>
<dbReference type="EMBL" id="BAABDI010000026">
    <property type="protein sequence ID" value="GAA3984562.1"/>
    <property type="molecule type" value="Genomic_DNA"/>
</dbReference>
<evidence type="ECO:0000313" key="2">
    <source>
        <dbReference type="Proteomes" id="UP001501556"/>
    </source>
</evidence>
<evidence type="ECO:0008006" key="3">
    <source>
        <dbReference type="Google" id="ProtNLM"/>
    </source>
</evidence>
<gene>
    <name evidence="1" type="ORF">GCM10022407_31970</name>
</gene>
<proteinExistence type="predicted"/>
<sequence>MLSKKTHYSPTDPDARISVKPDKARALNYLCSLAVDTASGVISYVQADLTDGRDSLHLPRLLRGLQRRFRATNCPGAHCWPMRATPTGRITPCSKPHR</sequence>
<keyword evidence="2" id="KW-1185">Reference proteome</keyword>
<organism evidence="1 2">
    <name type="scientific">Hymenobacter antarcticus</name>
    <dbReference type="NCBI Taxonomy" id="486270"/>
    <lineage>
        <taxon>Bacteria</taxon>
        <taxon>Pseudomonadati</taxon>
        <taxon>Bacteroidota</taxon>
        <taxon>Cytophagia</taxon>
        <taxon>Cytophagales</taxon>
        <taxon>Hymenobacteraceae</taxon>
        <taxon>Hymenobacter</taxon>
    </lineage>
</organism>
<evidence type="ECO:0000313" key="1">
    <source>
        <dbReference type="EMBL" id="GAA3984562.1"/>
    </source>
</evidence>
<accession>A0ABP7QP28</accession>
<dbReference type="Proteomes" id="UP001501556">
    <property type="component" value="Unassembled WGS sequence"/>
</dbReference>
<name>A0ABP7QP28_9BACT</name>
<reference evidence="2" key="1">
    <citation type="journal article" date="2019" name="Int. J. Syst. Evol. Microbiol.">
        <title>The Global Catalogue of Microorganisms (GCM) 10K type strain sequencing project: providing services to taxonomists for standard genome sequencing and annotation.</title>
        <authorList>
            <consortium name="The Broad Institute Genomics Platform"/>
            <consortium name="The Broad Institute Genome Sequencing Center for Infectious Disease"/>
            <person name="Wu L."/>
            <person name="Ma J."/>
        </authorList>
    </citation>
    <scope>NUCLEOTIDE SEQUENCE [LARGE SCALE GENOMIC DNA]</scope>
    <source>
        <strain evidence="2">JCM 17217</strain>
    </source>
</reference>